<dbReference type="InterPro" id="IPR021346">
    <property type="entry name" value="Tma16"/>
</dbReference>
<evidence type="ECO:0000256" key="1">
    <source>
        <dbReference type="ARBA" id="ARBA00034127"/>
    </source>
</evidence>
<dbReference type="PANTHER" id="PTHR13349">
    <property type="entry name" value="TRANSLATION MACHINERY-ASSOCIATED PROTEIN 16"/>
    <property type="match status" value="1"/>
</dbReference>
<gene>
    <name evidence="2" type="primary">TMA16</name>
    <name evidence="2" type="ORF">LPJ64_004976</name>
</gene>
<dbReference type="EMBL" id="JANBOH010000278">
    <property type="protein sequence ID" value="KAJ1643232.1"/>
    <property type="molecule type" value="Genomic_DNA"/>
</dbReference>
<dbReference type="AlphaFoldDB" id="A0A9W8CHD6"/>
<reference evidence="2" key="1">
    <citation type="submission" date="2022-07" db="EMBL/GenBank/DDBJ databases">
        <title>Phylogenomic reconstructions and comparative analyses of Kickxellomycotina fungi.</title>
        <authorList>
            <person name="Reynolds N.K."/>
            <person name="Stajich J.E."/>
            <person name="Barry K."/>
            <person name="Grigoriev I.V."/>
            <person name="Crous P."/>
            <person name="Smith M.E."/>
        </authorList>
    </citation>
    <scope>NUCLEOTIDE SEQUENCE</scope>
    <source>
        <strain evidence="2">NBRC 105413</strain>
    </source>
</reference>
<dbReference type="Proteomes" id="UP001145021">
    <property type="component" value="Unassembled WGS sequence"/>
</dbReference>
<dbReference type="InterPro" id="IPR038356">
    <property type="entry name" value="Tma16_sf"/>
</dbReference>
<comment type="caution">
    <text evidence="2">The sequence shown here is derived from an EMBL/GenBank/DDBJ whole genome shotgun (WGS) entry which is preliminary data.</text>
</comment>
<name>A0A9W8CHD6_9FUNG</name>
<evidence type="ECO:0000313" key="2">
    <source>
        <dbReference type="EMBL" id="KAJ1643232.1"/>
    </source>
</evidence>
<sequence length="157" mass="18158">MHKEGLIAKTKTTRINTAMNKGQKLVWFRDNMDTQEIQYDREPINGVKKTWTMKELGLLVDLYLDRHAEQLEELEEKKRMGRLLSPKEALFLENVGTERREAEMAGLEVPDLTSAAMVKYLRHWDGDINSVTDIKLVKIKPTSVLQSKLESNNETDK</sequence>
<dbReference type="Pfam" id="PF11176">
    <property type="entry name" value="Tma16"/>
    <property type="match status" value="1"/>
</dbReference>
<proteinExistence type="inferred from homology"/>
<dbReference type="GO" id="GO:0005634">
    <property type="term" value="C:nucleus"/>
    <property type="evidence" value="ECO:0007669"/>
    <property type="project" value="TreeGrafter"/>
</dbReference>
<accession>A0A9W8CHD6</accession>
<protein>
    <submittedName>
        <fullName evidence="2">Translation machinery-associated protein 16</fullName>
    </submittedName>
</protein>
<dbReference type="Gene3D" id="1.20.1440.170">
    <property type="entry name" value="Translation machinery-associated protein 16-like"/>
    <property type="match status" value="1"/>
</dbReference>
<evidence type="ECO:0000313" key="3">
    <source>
        <dbReference type="Proteomes" id="UP001145021"/>
    </source>
</evidence>
<comment type="similarity">
    <text evidence="1">Belongs to the TMA16 family.</text>
</comment>
<organism evidence="2 3">
    <name type="scientific">Coemansia asiatica</name>
    <dbReference type="NCBI Taxonomy" id="1052880"/>
    <lineage>
        <taxon>Eukaryota</taxon>
        <taxon>Fungi</taxon>
        <taxon>Fungi incertae sedis</taxon>
        <taxon>Zoopagomycota</taxon>
        <taxon>Kickxellomycotina</taxon>
        <taxon>Kickxellomycetes</taxon>
        <taxon>Kickxellales</taxon>
        <taxon>Kickxellaceae</taxon>
        <taxon>Coemansia</taxon>
    </lineage>
</organism>
<keyword evidence="3" id="KW-1185">Reference proteome</keyword>
<dbReference type="PANTHER" id="PTHR13349:SF2">
    <property type="entry name" value="TRANSLATION MACHINERY-ASSOCIATED PROTEIN 16"/>
    <property type="match status" value="1"/>
</dbReference>